<organism evidence="1 2">
    <name type="scientific">Russula earlei</name>
    <dbReference type="NCBI Taxonomy" id="71964"/>
    <lineage>
        <taxon>Eukaryota</taxon>
        <taxon>Fungi</taxon>
        <taxon>Dikarya</taxon>
        <taxon>Basidiomycota</taxon>
        <taxon>Agaricomycotina</taxon>
        <taxon>Agaricomycetes</taxon>
        <taxon>Russulales</taxon>
        <taxon>Russulaceae</taxon>
        <taxon>Russula</taxon>
    </lineage>
</organism>
<protein>
    <submittedName>
        <fullName evidence="1">Mannosyltransferase</fullName>
    </submittedName>
</protein>
<accession>A0ACC0UHB4</accession>
<dbReference type="Proteomes" id="UP001207468">
    <property type="component" value="Unassembled WGS sequence"/>
</dbReference>
<reference evidence="1" key="1">
    <citation type="submission" date="2021-03" db="EMBL/GenBank/DDBJ databases">
        <title>Evolutionary priming and transition to the ectomycorrhizal habit in an iconic lineage of mushroom-forming fungi: is preadaptation a requirement?</title>
        <authorList>
            <consortium name="DOE Joint Genome Institute"/>
            <person name="Looney B.P."/>
            <person name="Miyauchi S."/>
            <person name="Morin E."/>
            <person name="Drula E."/>
            <person name="Courty P.E."/>
            <person name="Chicoki N."/>
            <person name="Fauchery L."/>
            <person name="Kohler A."/>
            <person name="Kuo A."/>
            <person name="LaButti K."/>
            <person name="Pangilinan J."/>
            <person name="Lipzen A."/>
            <person name="Riley R."/>
            <person name="Andreopoulos W."/>
            <person name="He G."/>
            <person name="Johnson J."/>
            <person name="Barry K.W."/>
            <person name="Grigoriev I.V."/>
            <person name="Nagy L."/>
            <person name="Hibbett D."/>
            <person name="Henrissat B."/>
            <person name="Matheny P.B."/>
            <person name="Labbe J."/>
            <person name="Martin A.F."/>
        </authorList>
    </citation>
    <scope>NUCLEOTIDE SEQUENCE</scope>
    <source>
        <strain evidence="1">BPL698</strain>
    </source>
</reference>
<evidence type="ECO:0000313" key="2">
    <source>
        <dbReference type="Proteomes" id="UP001207468"/>
    </source>
</evidence>
<gene>
    <name evidence="1" type="ORF">F5148DRAFT_1011162</name>
</gene>
<comment type="caution">
    <text evidence="1">The sequence shown here is derived from an EMBL/GenBank/DDBJ whole genome shotgun (WGS) entry which is preliminary data.</text>
</comment>
<keyword evidence="1" id="KW-0328">Glycosyltransferase</keyword>
<sequence length="354" mass="39945">MYHVKLFLDGERDYSVISGPTGPLVYPAGHVYIHVLLYKLTDAGRNLELSQQIYGFLYSASLILSCAIYRKADGVPNWILLLLPLSKRLHSIYVLRLFNDVWAVVLTQLFILALGEGLSDLATLLFSLALSVKMSVLLYLPAFLVVLVKLRGLATTTRLCLTIFSVQGLLAYPFLLDHPLQYVRNAFDLGRVFLYKWTVNWRFLDEDRFLDPKFAKALLVGHASVLVAFGLFRWCQRAGGVMAVLNKAIQHPNRPGSSVLVTTDEIITIAMTSNLIGILFARSLHYQFYSWYAYQVPLLTWRTRYPVILNRLIIIGAIEYAWDVYPSTTISSAVLCVSHVVLLGGIWFGYAEGK</sequence>
<keyword evidence="1" id="KW-0808">Transferase</keyword>
<name>A0ACC0UHB4_9AGAM</name>
<proteinExistence type="predicted"/>
<evidence type="ECO:0000313" key="1">
    <source>
        <dbReference type="EMBL" id="KAI9510227.1"/>
    </source>
</evidence>
<dbReference type="EMBL" id="JAGFNK010000046">
    <property type="protein sequence ID" value="KAI9510227.1"/>
    <property type="molecule type" value="Genomic_DNA"/>
</dbReference>
<keyword evidence="2" id="KW-1185">Reference proteome</keyword>